<dbReference type="OMA" id="EMFRFVK"/>
<gene>
    <name evidence="2" type="ORF">LELG_01047</name>
</gene>
<dbReference type="GeneID" id="5235996"/>
<dbReference type="HOGENOM" id="CLU_705959_0_0_1"/>
<sequence>MINNLVEESPPLVIGALALSPTPEPFKGVNVASTFSNNQTESINHLNNLSKHIDSFSKFIFLEAAEGARTQEFADESGKAHNKQELSCHSSSSLLSSSSSSSSSAAAAASLDIMAVQDNEDLKDDFSEFIEIPNLTSDNESEEVGTQLTNFSGSDYWNQKRAKQQTPASVVSPEESIFSPAPQPSTPAAAAAVTQTQAQKQTYSTHTPPPAPDSSHQAVKQLRRVQHYQKTAALVSADRISPELFKHQRTQLMTIIVKYVATKIYNTFPPDSSRKPKGQKQELPLDKFLLLLLSRTRASLSIFLKSTIYLFRYMDIIYLLRYLNQTNNFVQYNDMGFELKKLIVGCFKLTILKENKLRTKAEDKINIDWEAITGIKNVEINAIVMQLINRMNGKLTIKEIELVRMKNEMFRFVKMISAEN</sequence>
<feature type="region of interest" description="Disordered" evidence="1">
    <location>
        <begin position="158"/>
        <end position="218"/>
    </location>
</feature>
<evidence type="ECO:0000256" key="1">
    <source>
        <dbReference type="SAM" id="MobiDB-lite"/>
    </source>
</evidence>
<dbReference type="Proteomes" id="UP000001996">
    <property type="component" value="Unassembled WGS sequence"/>
</dbReference>
<dbReference type="AlphaFoldDB" id="A5DUL1"/>
<dbReference type="eggNOG" id="ENOG502RPWR">
    <property type="taxonomic scope" value="Eukaryota"/>
</dbReference>
<dbReference type="VEuPathDB" id="FungiDB:LELG_01047"/>
<evidence type="ECO:0000313" key="2">
    <source>
        <dbReference type="EMBL" id="EDK42869.1"/>
    </source>
</evidence>
<dbReference type="KEGG" id="lel:PVL30_001013"/>
<name>A5DUL1_LODEL</name>
<protein>
    <submittedName>
        <fullName evidence="2">Uncharacterized protein</fullName>
    </submittedName>
</protein>
<reference evidence="2 3" key="1">
    <citation type="journal article" date="2009" name="Nature">
        <title>Evolution of pathogenicity and sexual reproduction in eight Candida genomes.</title>
        <authorList>
            <person name="Butler G."/>
            <person name="Rasmussen M.D."/>
            <person name="Lin M.F."/>
            <person name="Santos M.A."/>
            <person name="Sakthikumar S."/>
            <person name="Munro C.A."/>
            <person name="Rheinbay E."/>
            <person name="Grabherr M."/>
            <person name="Forche A."/>
            <person name="Reedy J.L."/>
            <person name="Agrafioti I."/>
            <person name="Arnaud M.B."/>
            <person name="Bates S."/>
            <person name="Brown A.J."/>
            <person name="Brunke S."/>
            <person name="Costanzo M.C."/>
            <person name="Fitzpatrick D.A."/>
            <person name="de Groot P.W."/>
            <person name="Harris D."/>
            <person name="Hoyer L.L."/>
            <person name="Hube B."/>
            <person name="Klis F.M."/>
            <person name="Kodira C."/>
            <person name="Lennard N."/>
            <person name="Logue M.E."/>
            <person name="Martin R."/>
            <person name="Neiman A.M."/>
            <person name="Nikolaou E."/>
            <person name="Quail M.A."/>
            <person name="Quinn J."/>
            <person name="Santos M.C."/>
            <person name="Schmitzberger F.F."/>
            <person name="Sherlock G."/>
            <person name="Shah P."/>
            <person name="Silverstein K.A."/>
            <person name="Skrzypek M.S."/>
            <person name="Soll D."/>
            <person name="Staggs R."/>
            <person name="Stansfield I."/>
            <person name="Stumpf M.P."/>
            <person name="Sudbery P.E."/>
            <person name="Srikantha T."/>
            <person name="Zeng Q."/>
            <person name="Berman J."/>
            <person name="Berriman M."/>
            <person name="Heitman J."/>
            <person name="Gow N.A."/>
            <person name="Lorenz M.C."/>
            <person name="Birren B.W."/>
            <person name="Kellis M."/>
            <person name="Cuomo C.A."/>
        </authorList>
    </citation>
    <scope>NUCLEOTIDE SEQUENCE [LARGE SCALE GENOMIC DNA]</scope>
    <source>
        <strain evidence="3">ATCC 11503 / BCRC 21390 / CBS 2605 / JCM 1781 / NBRC 1676 / NRRL YB-4239</strain>
    </source>
</reference>
<proteinExistence type="predicted"/>
<dbReference type="InParanoid" id="A5DUL1"/>
<feature type="compositionally biased region" description="Low complexity" evidence="1">
    <location>
        <begin position="186"/>
        <end position="202"/>
    </location>
</feature>
<dbReference type="OrthoDB" id="4090559at2759"/>
<evidence type="ECO:0000313" key="3">
    <source>
        <dbReference type="Proteomes" id="UP000001996"/>
    </source>
</evidence>
<keyword evidence="3" id="KW-1185">Reference proteome</keyword>
<accession>A5DUL1</accession>
<organism evidence="2 3">
    <name type="scientific">Lodderomyces elongisporus (strain ATCC 11503 / CBS 2605 / JCM 1781 / NBRC 1676 / NRRL YB-4239)</name>
    <name type="common">Yeast</name>
    <name type="synonym">Saccharomyces elongisporus</name>
    <dbReference type="NCBI Taxonomy" id="379508"/>
    <lineage>
        <taxon>Eukaryota</taxon>
        <taxon>Fungi</taxon>
        <taxon>Dikarya</taxon>
        <taxon>Ascomycota</taxon>
        <taxon>Saccharomycotina</taxon>
        <taxon>Pichiomycetes</taxon>
        <taxon>Debaryomycetaceae</taxon>
        <taxon>Candida/Lodderomyces clade</taxon>
        <taxon>Lodderomyces</taxon>
    </lineage>
</organism>
<dbReference type="EMBL" id="CH981524">
    <property type="protein sequence ID" value="EDK42869.1"/>
    <property type="molecule type" value="Genomic_DNA"/>
</dbReference>